<evidence type="ECO:0000256" key="2">
    <source>
        <dbReference type="RuleBase" id="RU363103"/>
    </source>
</evidence>
<keyword evidence="2" id="KW-0472">Membrane</keyword>
<evidence type="ECO:0000256" key="1">
    <source>
        <dbReference type="ARBA" id="ARBA00007355"/>
    </source>
</evidence>
<dbReference type="PANTHER" id="PTHR12910">
    <property type="entry name" value="NADH-UBIQUINONE OXIDOREDUCTASE SUBUNIT B17.2"/>
    <property type="match status" value="1"/>
</dbReference>
<dbReference type="OMA" id="WHGWIHH"/>
<dbReference type="InterPro" id="IPR007763">
    <property type="entry name" value="NDUFA12"/>
</dbReference>
<keyword evidence="4" id="KW-1185">Reference proteome</keyword>
<dbReference type="InParanoid" id="A0A066VRE4"/>
<evidence type="ECO:0000313" key="4">
    <source>
        <dbReference type="Proteomes" id="UP000027361"/>
    </source>
</evidence>
<dbReference type="GO" id="GO:0006979">
    <property type="term" value="P:response to oxidative stress"/>
    <property type="evidence" value="ECO:0007669"/>
    <property type="project" value="TreeGrafter"/>
</dbReference>
<protein>
    <recommendedName>
        <fullName evidence="2">NADH dehydrogenase [ubiquinone] 1 alpha subcomplex subunit</fullName>
    </recommendedName>
</protein>
<dbReference type="PANTHER" id="PTHR12910:SF2">
    <property type="entry name" value="NADH DEHYDROGENASE [UBIQUINONE] 1 ALPHA SUBCOMPLEX SUBUNIT 12"/>
    <property type="match status" value="1"/>
</dbReference>
<dbReference type="AlphaFoldDB" id="A0A066VRE4"/>
<dbReference type="STRING" id="1037660.A0A066VRE4"/>
<sequence length="136" mass="15632">MSLARQLRNLRLSGWRQAYRDLAGLGDIKAGTLVGVDRNGNQYFENLKDEIPGRHRWIDYHQLYDSNVSQIDPEWHSWLHHIRKDPPAKDEAIQEGRQSWIKPSVENLTGTPGAFKTYSTTAPKINSWQPKVAPRA</sequence>
<proteinExistence type="inferred from homology"/>
<dbReference type="EMBL" id="JMSN01000083">
    <property type="protein sequence ID" value="KDN41165.1"/>
    <property type="molecule type" value="Genomic_DNA"/>
</dbReference>
<name>A0A066VRE4_TILAU</name>
<keyword evidence="2" id="KW-0679">Respiratory chain</keyword>
<dbReference type="RefSeq" id="XP_013241634.1">
    <property type="nucleotide sequence ID" value="XM_013386180.1"/>
</dbReference>
<dbReference type="GO" id="GO:0005743">
    <property type="term" value="C:mitochondrial inner membrane"/>
    <property type="evidence" value="ECO:0007669"/>
    <property type="project" value="UniProtKB-SubCell"/>
</dbReference>
<dbReference type="GeneID" id="25264972"/>
<reference evidence="3 4" key="1">
    <citation type="submission" date="2014-05" db="EMBL/GenBank/DDBJ databases">
        <title>Draft genome sequence of a rare smut relative, Tilletiaria anomala UBC 951.</title>
        <authorList>
            <consortium name="DOE Joint Genome Institute"/>
            <person name="Toome M."/>
            <person name="Kuo A."/>
            <person name="Henrissat B."/>
            <person name="Lipzen A."/>
            <person name="Tritt A."/>
            <person name="Yoshinaga Y."/>
            <person name="Zane M."/>
            <person name="Barry K."/>
            <person name="Grigoriev I.V."/>
            <person name="Spatafora J.W."/>
            <person name="Aimea M.C."/>
        </authorList>
    </citation>
    <scope>NUCLEOTIDE SEQUENCE [LARGE SCALE GENOMIC DNA]</scope>
    <source>
        <strain evidence="3 4">UBC 951</strain>
    </source>
</reference>
<comment type="subcellular location">
    <subcellularLocation>
        <location evidence="2">Mitochondrion inner membrane</location>
        <topology evidence="2">Peripheral membrane protein</topology>
        <orientation evidence="2">Matrix side</orientation>
    </subcellularLocation>
</comment>
<comment type="caution">
    <text evidence="3">The sequence shown here is derived from an EMBL/GenBank/DDBJ whole genome shotgun (WGS) entry which is preliminary data.</text>
</comment>
<comment type="function">
    <text evidence="2">Accessory subunit of the mitochondrial membrane respiratory chain NADH dehydrogenase (Complex I), that is believed not to be involved in catalysis. Complex I functions in the transfer of electrons from NADH to the respiratory chain. The immediate electron acceptor for the enzyme is believed to be ubiquinone.</text>
</comment>
<gene>
    <name evidence="3" type="ORF">K437DRAFT_258405</name>
</gene>
<accession>A0A066VRE4</accession>
<dbReference type="GO" id="GO:0045271">
    <property type="term" value="C:respiratory chain complex I"/>
    <property type="evidence" value="ECO:0007669"/>
    <property type="project" value="InterPro"/>
</dbReference>
<keyword evidence="2" id="KW-0496">Mitochondrion</keyword>
<keyword evidence="2" id="KW-0999">Mitochondrion inner membrane</keyword>
<keyword evidence="2" id="KW-0249">Electron transport</keyword>
<dbReference type="HOGENOM" id="CLU_110455_2_1_1"/>
<comment type="similarity">
    <text evidence="1 2">Belongs to the complex I NDUFA12 subunit family.</text>
</comment>
<organism evidence="3 4">
    <name type="scientific">Tilletiaria anomala (strain ATCC 24038 / CBS 436.72 / UBC 951)</name>
    <dbReference type="NCBI Taxonomy" id="1037660"/>
    <lineage>
        <taxon>Eukaryota</taxon>
        <taxon>Fungi</taxon>
        <taxon>Dikarya</taxon>
        <taxon>Basidiomycota</taxon>
        <taxon>Ustilaginomycotina</taxon>
        <taxon>Exobasidiomycetes</taxon>
        <taxon>Georgefischeriales</taxon>
        <taxon>Tilletiariaceae</taxon>
        <taxon>Tilletiaria</taxon>
    </lineage>
</organism>
<evidence type="ECO:0000313" key="3">
    <source>
        <dbReference type="EMBL" id="KDN41165.1"/>
    </source>
</evidence>
<keyword evidence="2" id="KW-0813">Transport</keyword>
<dbReference type="Pfam" id="PF05071">
    <property type="entry name" value="NDUFA12"/>
    <property type="match status" value="1"/>
</dbReference>
<dbReference type="OrthoDB" id="274641at2759"/>
<dbReference type="Proteomes" id="UP000027361">
    <property type="component" value="Unassembled WGS sequence"/>
</dbReference>